<keyword evidence="5 7" id="KW-1133">Transmembrane helix</keyword>
<keyword evidence="3" id="KW-1003">Cell membrane</keyword>
<feature type="transmembrane region" description="Helical" evidence="7">
    <location>
        <begin position="193"/>
        <end position="214"/>
    </location>
</feature>
<keyword evidence="2 7" id="KW-0813">Transport</keyword>
<dbReference type="Proteomes" id="UP000659904">
    <property type="component" value="Unassembled WGS sequence"/>
</dbReference>
<reference evidence="10 11" key="1">
    <citation type="submission" date="2021-01" db="EMBL/GenBank/DDBJ databases">
        <title>Whole genome shotgun sequence of Catellatospora citrea NBRC 14495.</title>
        <authorList>
            <person name="Komaki H."/>
            <person name="Tamura T."/>
        </authorList>
    </citation>
    <scope>NUCLEOTIDE SEQUENCE [LARGE SCALE GENOMIC DNA]</scope>
    <source>
        <strain evidence="10 11">NBRC 14495</strain>
    </source>
</reference>
<evidence type="ECO:0000256" key="3">
    <source>
        <dbReference type="ARBA" id="ARBA00022475"/>
    </source>
</evidence>
<dbReference type="PANTHER" id="PTHR30151:SF0">
    <property type="entry name" value="ABC TRANSPORTER PERMEASE PROTEIN MJ0413-RELATED"/>
    <property type="match status" value="1"/>
</dbReference>
<dbReference type="AlphaFoldDB" id="A0A8J3P0I2"/>
<dbReference type="EMBL" id="BONH01000020">
    <property type="protein sequence ID" value="GIF99342.1"/>
    <property type="molecule type" value="Genomic_DNA"/>
</dbReference>
<evidence type="ECO:0000259" key="9">
    <source>
        <dbReference type="PROSITE" id="PS50928"/>
    </source>
</evidence>
<accession>A0A8J3P0I2</accession>
<keyword evidence="6 7" id="KW-0472">Membrane</keyword>
<organism evidence="10 11">
    <name type="scientific">Catellatospora citrea</name>
    <dbReference type="NCBI Taxonomy" id="53366"/>
    <lineage>
        <taxon>Bacteria</taxon>
        <taxon>Bacillati</taxon>
        <taxon>Actinomycetota</taxon>
        <taxon>Actinomycetes</taxon>
        <taxon>Micromonosporales</taxon>
        <taxon>Micromonosporaceae</taxon>
        <taxon>Catellatospora</taxon>
    </lineage>
</organism>
<dbReference type="FunFam" id="1.10.3720.10:FF:000003">
    <property type="entry name" value="Aliphatic sulfonate ABC transporter permease"/>
    <property type="match status" value="1"/>
</dbReference>
<evidence type="ECO:0000313" key="10">
    <source>
        <dbReference type="EMBL" id="GIF99342.1"/>
    </source>
</evidence>
<dbReference type="InterPro" id="IPR000515">
    <property type="entry name" value="MetI-like"/>
</dbReference>
<protein>
    <recommendedName>
        <fullName evidence="9">ABC transmembrane type-1 domain-containing protein</fullName>
    </recommendedName>
</protein>
<evidence type="ECO:0000256" key="1">
    <source>
        <dbReference type="ARBA" id="ARBA00004651"/>
    </source>
</evidence>
<dbReference type="GO" id="GO:0005886">
    <property type="term" value="C:plasma membrane"/>
    <property type="evidence" value="ECO:0007669"/>
    <property type="project" value="UniProtKB-SubCell"/>
</dbReference>
<dbReference type="PROSITE" id="PS50928">
    <property type="entry name" value="ABC_TM1"/>
    <property type="match status" value="1"/>
</dbReference>
<dbReference type="SUPFAM" id="SSF161098">
    <property type="entry name" value="MetI-like"/>
    <property type="match status" value="1"/>
</dbReference>
<dbReference type="PANTHER" id="PTHR30151">
    <property type="entry name" value="ALKANE SULFONATE ABC TRANSPORTER-RELATED, MEMBRANE SUBUNIT"/>
    <property type="match status" value="1"/>
</dbReference>
<keyword evidence="4 7" id="KW-0812">Transmembrane</keyword>
<dbReference type="Pfam" id="PF00528">
    <property type="entry name" value="BPD_transp_1"/>
    <property type="match status" value="1"/>
</dbReference>
<comment type="similarity">
    <text evidence="7">Belongs to the binding-protein-dependent transport system permease family.</text>
</comment>
<evidence type="ECO:0000313" key="11">
    <source>
        <dbReference type="Proteomes" id="UP000659904"/>
    </source>
</evidence>
<gene>
    <name evidence="10" type="ORF">Cci01nite_44360</name>
</gene>
<feature type="compositionally biased region" description="Low complexity" evidence="8">
    <location>
        <begin position="91"/>
        <end position="110"/>
    </location>
</feature>
<dbReference type="CDD" id="cd06261">
    <property type="entry name" value="TM_PBP2"/>
    <property type="match status" value="1"/>
</dbReference>
<dbReference type="RefSeq" id="WP_203831955.1">
    <property type="nucleotide sequence ID" value="NZ_BONH01000020.1"/>
</dbReference>
<feature type="transmembrane region" description="Helical" evidence="7">
    <location>
        <begin position="226"/>
        <end position="246"/>
    </location>
</feature>
<feature type="region of interest" description="Disordered" evidence="8">
    <location>
        <begin position="1"/>
        <end position="113"/>
    </location>
</feature>
<comment type="caution">
    <text evidence="10">The sequence shown here is derived from an EMBL/GenBank/DDBJ whole genome shotgun (WGS) entry which is preliminary data.</text>
</comment>
<evidence type="ECO:0000256" key="6">
    <source>
        <dbReference type="ARBA" id="ARBA00023136"/>
    </source>
</evidence>
<feature type="compositionally biased region" description="Low complexity" evidence="8">
    <location>
        <begin position="41"/>
        <end position="66"/>
    </location>
</feature>
<comment type="subcellular location">
    <subcellularLocation>
        <location evidence="1 7">Cell membrane</location>
        <topology evidence="1 7">Multi-pass membrane protein</topology>
    </subcellularLocation>
</comment>
<evidence type="ECO:0000256" key="4">
    <source>
        <dbReference type="ARBA" id="ARBA00022692"/>
    </source>
</evidence>
<feature type="transmembrane region" description="Helical" evidence="7">
    <location>
        <begin position="348"/>
        <end position="369"/>
    </location>
</feature>
<keyword evidence="11" id="KW-1185">Reference proteome</keyword>
<dbReference type="InterPro" id="IPR035906">
    <property type="entry name" value="MetI-like_sf"/>
</dbReference>
<name>A0A8J3P0I2_9ACTN</name>
<evidence type="ECO:0000256" key="2">
    <source>
        <dbReference type="ARBA" id="ARBA00022448"/>
    </source>
</evidence>
<proteinExistence type="inferred from homology"/>
<evidence type="ECO:0000256" key="8">
    <source>
        <dbReference type="SAM" id="MobiDB-lite"/>
    </source>
</evidence>
<evidence type="ECO:0000256" key="5">
    <source>
        <dbReference type="ARBA" id="ARBA00022989"/>
    </source>
</evidence>
<feature type="transmembrane region" description="Helical" evidence="7">
    <location>
        <begin position="252"/>
        <end position="271"/>
    </location>
</feature>
<evidence type="ECO:0000256" key="7">
    <source>
        <dbReference type="RuleBase" id="RU363032"/>
    </source>
</evidence>
<sequence length="378" mass="39111">MSLLTEGGPEPAGSPGQADTADVPVAHGATGRPAADDSLTPALVPGSSVPGSSVPGSSVPGVLVAGDAASPERGPAGAPEDLTGSSGPADGAVGPEHAGPGAGAAAFAPLPRRRPPRRVPRVFAIRAPIPRPSRLALTALSVLVPLALWQVLSVAIDGRPDYLPSPAQAWAAGLDLARDGLLLGDTLASIRRVLLGFGLAVAVSVPLGIAMGAFQAGRAAFEPVIGLLRYLPASAFIPLLALWLGIDEMSKVALLFLGTVFFNTLMTADAVRRIPDALVDVSYTLGARRSEVLRKVVIPHSLPGILDAIRVNAAAAWNFVVVAELFAAEEGLGYRIVRSQRFNQIDRIFAVLVVIALIGLTIDIALRLLRDRVGRWTS</sequence>
<dbReference type="Gene3D" id="1.10.3720.10">
    <property type="entry name" value="MetI-like"/>
    <property type="match status" value="1"/>
</dbReference>
<dbReference type="GO" id="GO:0042918">
    <property type="term" value="P:alkanesulfonate transmembrane transport"/>
    <property type="evidence" value="ECO:0007669"/>
    <property type="project" value="UniProtKB-ARBA"/>
</dbReference>
<feature type="domain" description="ABC transmembrane type-1" evidence="9">
    <location>
        <begin position="186"/>
        <end position="370"/>
    </location>
</feature>